<comment type="caution">
    <text evidence="1">The sequence shown here is derived from an EMBL/GenBank/DDBJ whole genome shotgun (WGS) entry which is preliminary data.</text>
</comment>
<name>X1IJQ6_9ZZZZ</name>
<dbReference type="AlphaFoldDB" id="X1IJQ6"/>
<sequence length="270" mass="31425">PTEGEILSSKVALSGFKYRAGRIYVIYNTRDRSKDDVYRIEFSEEYELEEVRKLEVPKTPEISSLDSIDYTGTTTSGSLAVGVTCKDRDKRDQAQVYYLSAEEERLTSPHWSEKWMRAWDARTKRWIKTPDTRNCQVAFAPDFAESDIIFAATSGKNSSFARSYKNVLIPISLMDIVSGRIDRLSPSPRFSVDRTLFCNYGDRNVFKIVLDKDYQFKRAERVLLTSERFDPAKIKIESYSNHLVFVFETEANWFWLTKNGGLSWDYRERE</sequence>
<accession>X1IJQ6</accession>
<feature type="non-terminal residue" evidence="1">
    <location>
        <position position="1"/>
    </location>
</feature>
<protein>
    <submittedName>
        <fullName evidence="1">Uncharacterized protein</fullName>
    </submittedName>
</protein>
<proteinExistence type="predicted"/>
<reference evidence="1" key="1">
    <citation type="journal article" date="2014" name="Front. Microbiol.">
        <title>High frequency of phylogenetically diverse reductive dehalogenase-homologous genes in deep subseafloor sedimentary metagenomes.</title>
        <authorList>
            <person name="Kawai M."/>
            <person name="Futagami T."/>
            <person name="Toyoda A."/>
            <person name="Takaki Y."/>
            <person name="Nishi S."/>
            <person name="Hori S."/>
            <person name="Arai W."/>
            <person name="Tsubouchi T."/>
            <person name="Morono Y."/>
            <person name="Uchiyama I."/>
            <person name="Ito T."/>
            <person name="Fujiyama A."/>
            <person name="Inagaki F."/>
            <person name="Takami H."/>
        </authorList>
    </citation>
    <scope>NUCLEOTIDE SEQUENCE</scope>
    <source>
        <strain evidence="1">Expedition CK06-06</strain>
    </source>
</reference>
<feature type="non-terminal residue" evidence="1">
    <location>
        <position position="270"/>
    </location>
</feature>
<organism evidence="1">
    <name type="scientific">marine sediment metagenome</name>
    <dbReference type="NCBI Taxonomy" id="412755"/>
    <lineage>
        <taxon>unclassified sequences</taxon>
        <taxon>metagenomes</taxon>
        <taxon>ecological metagenomes</taxon>
    </lineage>
</organism>
<dbReference type="EMBL" id="BARU01027018">
    <property type="protein sequence ID" value="GAH69465.1"/>
    <property type="molecule type" value="Genomic_DNA"/>
</dbReference>
<gene>
    <name evidence="1" type="ORF">S03H2_43327</name>
</gene>
<evidence type="ECO:0000313" key="1">
    <source>
        <dbReference type="EMBL" id="GAH69465.1"/>
    </source>
</evidence>